<evidence type="ECO:0000256" key="1">
    <source>
        <dbReference type="SAM" id="MobiDB-lite"/>
    </source>
</evidence>
<organism evidence="2 3">
    <name type="scientific">Glossina pallidipes</name>
    <name type="common">Tsetse fly</name>
    <dbReference type="NCBI Taxonomy" id="7398"/>
    <lineage>
        <taxon>Eukaryota</taxon>
        <taxon>Metazoa</taxon>
        <taxon>Ecdysozoa</taxon>
        <taxon>Arthropoda</taxon>
        <taxon>Hexapoda</taxon>
        <taxon>Insecta</taxon>
        <taxon>Pterygota</taxon>
        <taxon>Neoptera</taxon>
        <taxon>Endopterygota</taxon>
        <taxon>Diptera</taxon>
        <taxon>Brachycera</taxon>
        <taxon>Muscomorpha</taxon>
        <taxon>Hippoboscoidea</taxon>
        <taxon>Glossinidae</taxon>
        <taxon>Glossina</taxon>
    </lineage>
</organism>
<protein>
    <submittedName>
        <fullName evidence="2">Uncharacterized protein</fullName>
    </submittedName>
</protein>
<dbReference type="STRING" id="7398.A0A1A9Z5N1"/>
<dbReference type="AlphaFoldDB" id="A0A1A9Z5N1"/>
<reference evidence="3" key="1">
    <citation type="submission" date="2014-03" db="EMBL/GenBank/DDBJ databases">
        <authorList>
            <person name="Aksoy S."/>
            <person name="Warren W."/>
            <person name="Wilson R.K."/>
        </authorList>
    </citation>
    <scope>NUCLEOTIDE SEQUENCE [LARGE SCALE GENOMIC DNA]</scope>
    <source>
        <strain evidence="3">IAEA</strain>
    </source>
</reference>
<evidence type="ECO:0000313" key="3">
    <source>
        <dbReference type="Proteomes" id="UP000092445"/>
    </source>
</evidence>
<evidence type="ECO:0000313" key="2">
    <source>
        <dbReference type="EnsemblMetazoa" id="GPAI004599-PA"/>
    </source>
</evidence>
<dbReference type="EnsemblMetazoa" id="GPAI004599-RA">
    <property type="protein sequence ID" value="GPAI004599-PA"/>
    <property type="gene ID" value="GPAI004599"/>
</dbReference>
<keyword evidence="3" id="KW-1185">Reference proteome</keyword>
<proteinExistence type="predicted"/>
<accession>A0A1A9Z5N1</accession>
<dbReference type="VEuPathDB" id="VectorBase:GPAI004599"/>
<reference evidence="2" key="2">
    <citation type="submission" date="2020-05" db="UniProtKB">
        <authorList>
            <consortium name="EnsemblMetazoa"/>
        </authorList>
    </citation>
    <scope>IDENTIFICATION</scope>
    <source>
        <strain evidence="2">IAEA</strain>
    </source>
</reference>
<name>A0A1A9Z5N1_GLOPL</name>
<dbReference type="Proteomes" id="UP000092445">
    <property type="component" value="Unassembled WGS sequence"/>
</dbReference>
<sequence>MKILRKQVAQLLNIPLNIPKLPTGPVRDDEPAYVDAVVSLRVHDTSLNLIIKTESSGMLFVCHYDLYQPIQPKNVDKSETPSTGSSASSTKNSATSTNRKVDEEVHFTYSLRLTFYSTKANLLRFPVVLSVSTLIGTTLPNSEKYSVKQDSSRFILISKAELQNTKFGYSSKTSVDWDIARIEQCHPLTAIHLQQA</sequence>
<feature type="region of interest" description="Disordered" evidence="1">
    <location>
        <begin position="75"/>
        <end position="99"/>
    </location>
</feature>
<feature type="compositionally biased region" description="Low complexity" evidence="1">
    <location>
        <begin position="80"/>
        <end position="98"/>
    </location>
</feature>